<dbReference type="Gene3D" id="3.40.50.300">
    <property type="entry name" value="P-loop containing nucleotide triphosphate hydrolases"/>
    <property type="match status" value="1"/>
</dbReference>
<comment type="caution">
    <text evidence="1">The sequence shown here is derived from an EMBL/GenBank/DDBJ whole genome shotgun (WGS) entry which is preliminary data.</text>
</comment>
<evidence type="ECO:0000313" key="1">
    <source>
        <dbReference type="EMBL" id="RIJ30442.1"/>
    </source>
</evidence>
<dbReference type="SUPFAM" id="SSF52540">
    <property type="entry name" value="P-loop containing nucleoside triphosphate hydrolases"/>
    <property type="match status" value="1"/>
</dbReference>
<protein>
    <submittedName>
        <fullName evidence="1">Uncharacterized protein</fullName>
    </submittedName>
</protein>
<sequence>MFAVLIASRMSGPIFWIGLQREIETLNPAALQDFLDPARITLIAGVSRAEILWAAEQALRTPAAIIAEIGQGPDLRESRRLQIAAEESGAVGIMLINGRAQTSAAETRWECRQAGENQWAWISMKDKRGGGGAWRVSWEGEGDANGGRQTGAIHLAAATAA</sequence>
<dbReference type="Proteomes" id="UP000266385">
    <property type="component" value="Unassembled WGS sequence"/>
</dbReference>
<accession>A0A399RKR2</accession>
<evidence type="ECO:0000313" key="2">
    <source>
        <dbReference type="Proteomes" id="UP000266385"/>
    </source>
</evidence>
<keyword evidence="2" id="KW-1185">Reference proteome</keyword>
<dbReference type="EMBL" id="QWFX01000006">
    <property type="protein sequence ID" value="RIJ30442.1"/>
    <property type="molecule type" value="Genomic_DNA"/>
</dbReference>
<reference evidence="1 2" key="1">
    <citation type="submission" date="2018-08" db="EMBL/GenBank/DDBJ databases">
        <title>Henriciella mobilis sp. nov., isolated from seawater.</title>
        <authorList>
            <person name="Cheng H."/>
            <person name="Wu Y.-H."/>
            <person name="Xu X.-W."/>
            <person name="Guo L.-L."/>
        </authorList>
    </citation>
    <scope>NUCLEOTIDE SEQUENCE [LARGE SCALE GENOMIC DNA]</scope>
    <source>
        <strain evidence="1 2">JN25</strain>
    </source>
</reference>
<dbReference type="AlphaFoldDB" id="A0A399RKR2"/>
<name>A0A399RKR2_9PROT</name>
<organism evidence="1 2">
    <name type="scientific">Henriciella mobilis</name>
    <dbReference type="NCBI Taxonomy" id="2305467"/>
    <lineage>
        <taxon>Bacteria</taxon>
        <taxon>Pseudomonadati</taxon>
        <taxon>Pseudomonadota</taxon>
        <taxon>Alphaproteobacteria</taxon>
        <taxon>Hyphomonadales</taxon>
        <taxon>Hyphomonadaceae</taxon>
        <taxon>Henriciella</taxon>
    </lineage>
</organism>
<dbReference type="InterPro" id="IPR027417">
    <property type="entry name" value="P-loop_NTPase"/>
</dbReference>
<gene>
    <name evidence="1" type="ORF">D1223_07355</name>
</gene>
<proteinExistence type="predicted"/>